<accession>A0ABP8M0V0</accession>
<reference evidence="2" key="1">
    <citation type="journal article" date="2019" name="Int. J. Syst. Evol. Microbiol.">
        <title>The Global Catalogue of Microorganisms (GCM) 10K type strain sequencing project: providing services to taxonomists for standard genome sequencing and annotation.</title>
        <authorList>
            <consortium name="The Broad Institute Genomics Platform"/>
            <consortium name="The Broad Institute Genome Sequencing Center for Infectious Disease"/>
            <person name="Wu L."/>
            <person name="Ma J."/>
        </authorList>
    </citation>
    <scope>NUCLEOTIDE SEQUENCE [LARGE SCALE GENOMIC DNA]</scope>
    <source>
        <strain evidence="2">JCM 17926</strain>
    </source>
</reference>
<gene>
    <name evidence="1" type="ORF">GCM10023188_36240</name>
</gene>
<comment type="caution">
    <text evidence="1">The sequence shown here is derived from an EMBL/GenBank/DDBJ whole genome shotgun (WGS) entry which is preliminary data.</text>
</comment>
<sequence>MKLQALPNALNQDSFTKEQVKRRLRAQAVALWNLQEADADNLDPVIDLLMGACAVEFERTAHQVYASQARILERLAELMVPEVTTSARPAHAIMHACSELPSTIVKKENTFSAEKEVLQGNKTVVLPISLSPATDFTLFDATIICQATKNKIAFYDTPLVKGDSLYAAHEETAYNTSLWLGIRINNKIQSLQGFSFFFDWKNNPDKAKFVPLLSLTDWVTEGNDVLKTHGGYPKNGNDARRQMIENDMIKPFENHALQVYQNQFVSIQSQSFPLVYSTYPSAFRNIFTDEVLKSFKDDLLWVEVRFPEGISLQAIDDVYCSLNCFPVMNRKHHAGNRPYSLSPNLNIIPLLIDEHFMSVSRVYTASREYQAVSVDKRREMEDGIYSVKQSGVSRFDQRDAEALLHYLYELMRDESGTFKAFGNYALNSEIKGLEQSLTRLKMHFINKPLHQSTKCHLFLNTKLSEDVWVEFWTSQGEAANLLAAGTKTKPLSPANVKRTTLMLMTPTSGGREPLNESEKVHAFRFALLTRSRIATEEDLKAACFSELGDKLKNVEIKKGFKKELSSRSGFVKTLDILLTPAVGFESMDWNATCNELRSYIERNKLFLTQIQVLTTNSHEYVTR</sequence>
<name>A0ABP8M0V0_9BACT</name>
<proteinExistence type="predicted"/>
<dbReference type="EMBL" id="BAABHC010000027">
    <property type="protein sequence ID" value="GAA4439725.1"/>
    <property type="molecule type" value="Genomic_DNA"/>
</dbReference>
<dbReference type="Proteomes" id="UP001500552">
    <property type="component" value="Unassembled WGS sequence"/>
</dbReference>
<evidence type="ECO:0000313" key="1">
    <source>
        <dbReference type="EMBL" id="GAA4439725.1"/>
    </source>
</evidence>
<evidence type="ECO:0000313" key="2">
    <source>
        <dbReference type="Proteomes" id="UP001500552"/>
    </source>
</evidence>
<protein>
    <submittedName>
        <fullName evidence="1">Type VI secretion system baseplate subunit TssF</fullName>
    </submittedName>
</protein>
<organism evidence="1 2">
    <name type="scientific">Pontibacter saemangeumensis</name>
    <dbReference type="NCBI Taxonomy" id="1084525"/>
    <lineage>
        <taxon>Bacteria</taxon>
        <taxon>Pseudomonadati</taxon>
        <taxon>Bacteroidota</taxon>
        <taxon>Cytophagia</taxon>
        <taxon>Cytophagales</taxon>
        <taxon>Hymenobacteraceae</taxon>
        <taxon>Pontibacter</taxon>
    </lineage>
</organism>
<keyword evidence="2" id="KW-1185">Reference proteome</keyword>
<dbReference type="RefSeq" id="WP_345160980.1">
    <property type="nucleotide sequence ID" value="NZ_BAABHC010000027.1"/>
</dbReference>